<proteinExistence type="predicted"/>
<dbReference type="EMBL" id="ML743587">
    <property type="protein sequence ID" value="KAE8136131.1"/>
    <property type="molecule type" value="Genomic_DNA"/>
</dbReference>
<organism evidence="1 2">
    <name type="scientific">Aspergillus pseudotamarii</name>
    <dbReference type="NCBI Taxonomy" id="132259"/>
    <lineage>
        <taxon>Eukaryota</taxon>
        <taxon>Fungi</taxon>
        <taxon>Dikarya</taxon>
        <taxon>Ascomycota</taxon>
        <taxon>Pezizomycotina</taxon>
        <taxon>Eurotiomycetes</taxon>
        <taxon>Eurotiomycetidae</taxon>
        <taxon>Eurotiales</taxon>
        <taxon>Aspergillaceae</taxon>
        <taxon>Aspergillus</taxon>
        <taxon>Aspergillus subgen. Circumdati</taxon>
    </lineage>
</organism>
<sequence>MHLKQAPCWSYAVFPIKNPPAHTGYTTPYSQIRRISSSNAYSTIPGKASILMNGQPGLSSTRNTVPYPILNLREELYSRARYDCRRLHQRNKLHAAHTSPPKEARLECLQQAISPYEDHDIRWTDSNPRHDSQIPAQCRSGLKLDLQHRRLVVLVFIVGVFMQACFLTSQSYKDEFPAGGVSSQGGARLIESRRRRASCLGLGDAQVERFLLKRDPSGEGVTGCERMVYREVLPYCSYGG</sequence>
<accession>A0A5N6SQW3</accession>
<dbReference type="RefSeq" id="XP_031912194.1">
    <property type="nucleotide sequence ID" value="XM_032054973.1"/>
</dbReference>
<protein>
    <submittedName>
        <fullName evidence="1">Uncharacterized protein</fullName>
    </submittedName>
</protein>
<dbReference type="Proteomes" id="UP000325672">
    <property type="component" value="Unassembled WGS sequence"/>
</dbReference>
<evidence type="ECO:0000313" key="1">
    <source>
        <dbReference type="EMBL" id="KAE8136131.1"/>
    </source>
</evidence>
<dbReference type="GeneID" id="43639183"/>
<name>A0A5N6SQW3_ASPPS</name>
<dbReference type="AlphaFoldDB" id="A0A5N6SQW3"/>
<reference evidence="1 2" key="1">
    <citation type="submission" date="2019-04" db="EMBL/GenBank/DDBJ databases">
        <title>Friends and foes A comparative genomics study of 23 Aspergillus species from section Flavi.</title>
        <authorList>
            <consortium name="DOE Joint Genome Institute"/>
            <person name="Kjaerbolling I."/>
            <person name="Vesth T."/>
            <person name="Frisvad J.C."/>
            <person name="Nybo J.L."/>
            <person name="Theobald S."/>
            <person name="Kildgaard S."/>
            <person name="Isbrandt T."/>
            <person name="Kuo A."/>
            <person name="Sato A."/>
            <person name="Lyhne E.K."/>
            <person name="Kogle M.E."/>
            <person name="Wiebenga A."/>
            <person name="Kun R.S."/>
            <person name="Lubbers R.J."/>
            <person name="Makela M.R."/>
            <person name="Barry K."/>
            <person name="Chovatia M."/>
            <person name="Clum A."/>
            <person name="Daum C."/>
            <person name="Haridas S."/>
            <person name="He G."/>
            <person name="LaButti K."/>
            <person name="Lipzen A."/>
            <person name="Mondo S."/>
            <person name="Riley R."/>
            <person name="Salamov A."/>
            <person name="Simmons B.A."/>
            <person name="Magnuson J.K."/>
            <person name="Henrissat B."/>
            <person name="Mortensen U.H."/>
            <person name="Larsen T.O."/>
            <person name="Devries R.P."/>
            <person name="Grigoriev I.V."/>
            <person name="Machida M."/>
            <person name="Baker S.E."/>
            <person name="Andersen M.R."/>
        </authorList>
    </citation>
    <scope>NUCLEOTIDE SEQUENCE [LARGE SCALE GENOMIC DNA]</scope>
    <source>
        <strain evidence="1 2">CBS 117625</strain>
    </source>
</reference>
<gene>
    <name evidence="1" type="ORF">BDV38DRAFT_250651</name>
</gene>
<keyword evidence="2" id="KW-1185">Reference proteome</keyword>
<evidence type="ECO:0000313" key="2">
    <source>
        <dbReference type="Proteomes" id="UP000325672"/>
    </source>
</evidence>
<dbReference type="OrthoDB" id="445556at2759"/>